<dbReference type="GO" id="GO:0000731">
    <property type="term" value="P:DNA synthesis involved in DNA repair"/>
    <property type="evidence" value="ECO:0007669"/>
    <property type="project" value="InterPro"/>
</dbReference>
<gene>
    <name evidence="2" type="ORF">CMQ_6578</name>
</gene>
<protein>
    <submittedName>
        <fullName evidence="2">DNA polymerase delta subunit</fullName>
    </submittedName>
</protein>
<dbReference type="EMBL" id="GL629729">
    <property type="protein sequence ID" value="EFX06257.1"/>
    <property type="molecule type" value="Genomic_DNA"/>
</dbReference>
<keyword evidence="3" id="KW-1185">Reference proteome</keyword>
<dbReference type="GeneID" id="25980026"/>
<dbReference type="InterPro" id="IPR007218">
    <property type="entry name" value="DNA_pol_delta_4"/>
</dbReference>
<dbReference type="eggNOG" id="ENOG502SC9I">
    <property type="taxonomic scope" value="Eukaryota"/>
</dbReference>
<dbReference type="RefSeq" id="XP_014175739.1">
    <property type="nucleotide sequence ID" value="XM_014320264.1"/>
</dbReference>
<sequence length="197" mass="21688">MPPIARKASGNRQATLSFNHRVTKASVPKVSAKESVLAATKKAEKAETKREPTRRTATPESEAADSESGEKIHYVEPVTPAAAAKSEAEIKAESEAAAVGDVQMRRYWQSIEAQRMASRVHQENLDLGEKVLRYFDVSSQFGPCVGISRKKRWMRAQRLGLAPPIEVLAVLLQEEAKGRENVERAWIDGILNPSVVA</sequence>
<dbReference type="Pfam" id="PF04081">
    <property type="entry name" value="DNA_pol_delta_4"/>
    <property type="match status" value="1"/>
</dbReference>
<dbReference type="PANTHER" id="PTHR14303:SF0">
    <property type="entry name" value="DNA POLYMERASE DELTA SUBUNIT 4"/>
    <property type="match status" value="1"/>
</dbReference>
<evidence type="ECO:0000313" key="3">
    <source>
        <dbReference type="Proteomes" id="UP000007796"/>
    </source>
</evidence>
<dbReference type="AlphaFoldDB" id="F0X7L1"/>
<evidence type="ECO:0000256" key="1">
    <source>
        <dbReference type="SAM" id="MobiDB-lite"/>
    </source>
</evidence>
<proteinExistence type="predicted"/>
<reference evidence="2 3" key="1">
    <citation type="journal article" date="2011" name="Proc. Natl. Acad. Sci. U.S.A.">
        <title>Genome and transcriptome analyses of the mountain pine beetle-fungal symbiont Grosmannia clavigera, a lodgepole pine pathogen.</title>
        <authorList>
            <person name="DiGuistini S."/>
            <person name="Wang Y."/>
            <person name="Liao N.Y."/>
            <person name="Taylor G."/>
            <person name="Tanguay P."/>
            <person name="Feau N."/>
            <person name="Henrissat B."/>
            <person name="Chan S.K."/>
            <person name="Hesse-Orce U."/>
            <person name="Alamouti S.M."/>
            <person name="Tsui C.K.M."/>
            <person name="Docking R.T."/>
            <person name="Levasseur A."/>
            <person name="Haridas S."/>
            <person name="Robertson G."/>
            <person name="Birol I."/>
            <person name="Holt R.A."/>
            <person name="Marra M.A."/>
            <person name="Hamelin R.C."/>
            <person name="Hirst M."/>
            <person name="Jones S.J.M."/>
            <person name="Bohlmann J."/>
            <person name="Breuil C."/>
        </authorList>
    </citation>
    <scope>NUCLEOTIDE SEQUENCE [LARGE SCALE GENOMIC DNA]</scope>
    <source>
        <strain evidence="3">kw1407 / UAMH 11150</strain>
    </source>
</reference>
<dbReference type="GO" id="GO:0006261">
    <property type="term" value="P:DNA-templated DNA replication"/>
    <property type="evidence" value="ECO:0007669"/>
    <property type="project" value="TreeGrafter"/>
</dbReference>
<evidence type="ECO:0000313" key="2">
    <source>
        <dbReference type="EMBL" id="EFX06257.1"/>
    </source>
</evidence>
<feature type="region of interest" description="Disordered" evidence="1">
    <location>
        <begin position="25"/>
        <end position="71"/>
    </location>
</feature>
<dbReference type="GO" id="GO:0003887">
    <property type="term" value="F:DNA-directed DNA polymerase activity"/>
    <property type="evidence" value="ECO:0007669"/>
    <property type="project" value="TreeGrafter"/>
</dbReference>
<dbReference type="STRING" id="655863.F0X7L1"/>
<organism evidence="3">
    <name type="scientific">Grosmannia clavigera (strain kw1407 / UAMH 11150)</name>
    <name type="common">Blue stain fungus</name>
    <name type="synonym">Graphiocladiella clavigera</name>
    <dbReference type="NCBI Taxonomy" id="655863"/>
    <lineage>
        <taxon>Eukaryota</taxon>
        <taxon>Fungi</taxon>
        <taxon>Dikarya</taxon>
        <taxon>Ascomycota</taxon>
        <taxon>Pezizomycotina</taxon>
        <taxon>Sordariomycetes</taxon>
        <taxon>Sordariomycetidae</taxon>
        <taxon>Ophiostomatales</taxon>
        <taxon>Ophiostomataceae</taxon>
        <taxon>Leptographium</taxon>
    </lineage>
</organism>
<accession>F0X7L1</accession>
<feature type="region of interest" description="Disordered" evidence="1">
    <location>
        <begin position="1"/>
        <end position="20"/>
    </location>
</feature>
<dbReference type="HOGENOM" id="CLU_077732_0_0_1"/>
<feature type="compositionally biased region" description="Polar residues" evidence="1">
    <location>
        <begin position="10"/>
        <end position="20"/>
    </location>
</feature>
<dbReference type="InParanoid" id="F0X7L1"/>
<dbReference type="PANTHER" id="PTHR14303">
    <property type="entry name" value="DNA POLYMERASE DELTA SUBUNIT 4"/>
    <property type="match status" value="1"/>
</dbReference>
<feature type="compositionally biased region" description="Basic and acidic residues" evidence="1">
    <location>
        <begin position="41"/>
        <end position="54"/>
    </location>
</feature>
<dbReference type="GO" id="GO:0043625">
    <property type="term" value="C:delta DNA polymerase complex"/>
    <property type="evidence" value="ECO:0007669"/>
    <property type="project" value="TreeGrafter"/>
</dbReference>
<dbReference type="OrthoDB" id="337486at2759"/>
<dbReference type="Proteomes" id="UP000007796">
    <property type="component" value="Unassembled WGS sequence"/>
</dbReference>
<name>F0X7L1_GROCL</name>